<dbReference type="GO" id="GO:0009908">
    <property type="term" value="P:flower development"/>
    <property type="evidence" value="ECO:0007669"/>
    <property type="project" value="UniProtKB-KW"/>
</dbReference>
<evidence type="ECO:0008006" key="10">
    <source>
        <dbReference type="Google" id="ProtNLM"/>
    </source>
</evidence>
<feature type="coiled-coil region" evidence="6">
    <location>
        <begin position="61"/>
        <end position="95"/>
    </location>
</feature>
<dbReference type="Proteomes" id="UP000030645">
    <property type="component" value="Unassembled WGS sequence"/>
</dbReference>
<dbReference type="AlphaFoldDB" id="W9RAA4"/>
<dbReference type="STRING" id="981085.W9RAA4"/>
<keyword evidence="5" id="KW-0287">Flowering</keyword>
<evidence type="ECO:0000313" key="8">
    <source>
        <dbReference type="EMBL" id="EXB78542.1"/>
    </source>
</evidence>
<dbReference type="EMBL" id="KE344773">
    <property type="protein sequence ID" value="EXB78542.1"/>
    <property type="molecule type" value="Genomic_DNA"/>
</dbReference>
<dbReference type="PANTHER" id="PTHR33405">
    <property type="entry name" value="PROTEIN FLX-LIKE 2"/>
    <property type="match status" value="1"/>
</dbReference>
<protein>
    <recommendedName>
        <fullName evidence="10">Protein FLC EXPRESSOR</fullName>
    </recommendedName>
</protein>
<feature type="coiled-coil region" evidence="6">
    <location>
        <begin position="138"/>
        <end position="231"/>
    </location>
</feature>
<evidence type="ECO:0000256" key="5">
    <source>
        <dbReference type="ARBA" id="ARBA00023089"/>
    </source>
</evidence>
<dbReference type="eggNOG" id="ENOG502RJEI">
    <property type="taxonomic scope" value="Eukaryota"/>
</dbReference>
<dbReference type="InterPro" id="IPR040353">
    <property type="entry name" value="FLX/FLX-like"/>
</dbReference>
<evidence type="ECO:0000313" key="9">
    <source>
        <dbReference type="Proteomes" id="UP000030645"/>
    </source>
</evidence>
<name>W9RAA4_9ROSA</name>
<evidence type="ECO:0000256" key="7">
    <source>
        <dbReference type="SAM" id="MobiDB-lite"/>
    </source>
</evidence>
<evidence type="ECO:0000256" key="4">
    <source>
        <dbReference type="ARBA" id="ARBA00023054"/>
    </source>
</evidence>
<keyword evidence="2" id="KW-0217">Developmental protein</keyword>
<comment type="similarity">
    <text evidence="1">Belongs to the FLX family.</text>
</comment>
<feature type="region of interest" description="Disordered" evidence="7">
    <location>
        <begin position="272"/>
        <end position="291"/>
    </location>
</feature>
<dbReference type="PANTHER" id="PTHR33405:SF17">
    <property type="entry name" value="PROTEIN FLC EXPRESSOR"/>
    <property type="match status" value="1"/>
</dbReference>
<keyword evidence="9" id="KW-1185">Reference proteome</keyword>
<evidence type="ECO:0000256" key="6">
    <source>
        <dbReference type="SAM" id="Coils"/>
    </source>
</evidence>
<dbReference type="GO" id="GO:0030154">
    <property type="term" value="P:cell differentiation"/>
    <property type="evidence" value="ECO:0007669"/>
    <property type="project" value="UniProtKB-KW"/>
</dbReference>
<organism evidence="8 9">
    <name type="scientific">Morus notabilis</name>
    <dbReference type="NCBI Taxonomy" id="981085"/>
    <lineage>
        <taxon>Eukaryota</taxon>
        <taxon>Viridiplantae</taxon>
        <taxon>Streptophyta</taxon>
        <taxon>Embryophyta</taxon>
        <taxon>Tracheophyta</taxon>
        <taxon>Spermatophyta</taxon>
        <taxon>Magnoliopsida</taxon>
        <taxon>eudicotyledons</taxon>
        <taxon>Gunneridae</taxon>
        <taxon>Pentapetalae</taxon>
        <taxon>rosids</taxon>
        <taxon>fabids</taxon>
        <taxon>Rosales</taxon>
        <taxon>Moraceae</taxon>
        <taxon>Moreae</taxon>
        <taxon>Morus</taxon>
    </lineage>
</organism>
<feature type="region of interest" description="Disordered" evidence="7">
    <location>
        <begin position="1"/>
        <end position="27"/>
    </location>
</feature>
<keyword evidence="3" id="KW-0221">Differentiation</keyword>
<gene>
    <name evidence="8" type="ORF">L484_011167</name>
</gene>
<proteinExistence type="inferred from homology"/>
<reference evidence="9" key="1">
    <citation type="submission" date="2013-01" db="EMBL/GenBank/DDBJ databases">
        <title>Draft Genome Sequence of a Mulberry Tree, Morus notabilis C.K. Schneid.</title>
        <authorList>
            <person name="He N."/>
            <person name="Zhao S."/>
        </authorList>
    </citation>
    <scope>NUCLEOTIDE SEQUENCE</scope>
</reference>
<evidence type="ECO:0000256" key="3">
    <source>
        <dbReference type="ARBA" id="ARBA00022782"/>
    </source>
</evidence>
<evidence type="ECO:0000256" key="1">
    <source>
        <dbReference type="ARBA" id="ARBA00005405"/>
    </source>
</evidence>
<dbReference type="KEGG" id="mnt:21394438"/>
<dbReference type="OrthoDB" id="1928946at2759"/>
<evidence type="ECO:0000256" key="2">
    <source>
        <dbReference type="ARBA" id="ARBA00022473"/>
    </source>
</evidence>
<accession>W9RAA4</accession>
<sequence>MAGRHHPPPPKAVNLREAPPSRSNPAIGDHRLLLHHAQPSAGLEDCIAIQHREIQTLLIDNQRLAATHVALKQELASAQQELAALSAAAATAKSKRDAQVREVYERSLKTDAEARLIDAIITELDQVRGDVQKLGASRKELAVELRVVEEDAARARDEAKQVPSIKANTESLRREIQRGRDAIEQEKKTRIHNLGHREAMEKTMVSMARDIEKLKAELANAESRARAAAAANPNHGYAAIPGNTAMGYGGQSYPDPYSIHHQVQVAESNAQYGSGPIPHGSIDIQQTNIYR</sequence>
<keyword evidence="4 6" id="KW-0175">Coiled coil</keyword>